<dbReference type="OrthoDB" id="6548715at2"/>
<protein>
    <submittedName>
        <fullName evidence="3">Uncharacterized protein</fullName>
    </submittedName>
</protein>
<dbReference type="RefSeq" id="WP_094119608.1">
    <property type="nucleotide sequence ID" value="NZ_MLFN01000005.1"/>
</dbReference>
<sequence length="70" mass="7930">MKTRLASALLFLLLSFGAFSQQVISESHLHSRSARLLEQGNLTDTADTPDEHLQEPRSSRVSLQRKPWLL</sequence>
<evidence type="ECO:0000256" key="2">
    <source>
        <dbReference type="SAM" id="SignalP"/>
    </source>
</evidence>
<dbReference type="Proteomes" id="UP000193933">
    <property type="component" value="Unassembled WGS sequence"/>
</dbReference>
<evidence type="ECO:0000313" key="3">
    <source>
        <dbReference type="EMBL" id="ORM55021.1"/>
    </source>
</evidence>
<feature type="region of interest" description="Disordered" evidence="1">
    <location>
        <begin position="40"/>
        <end position="70"/>
    </location>
</feature>
<gene>
    <name evidence="3" type="ORF">HA41_03380</name>
</gene>
<evidence type="ECO:0000256" key="1">
    <source>
        <dbReference type="SAM" id="MobiDB-lite"/>
    </source>
</evidence>
<feature type="compositionally biased region" description="Basic and acidic residues" evidence="1">
    <location>
        <begin position="49"/>
        <end position="58"/>
    </location>
</feature>
<feature type="chain" id="PRO_5012868770" evidence="2">
    <location>
        <begin position="21"/>
        <end position="70"/>
    </location>
</feature>
<reference evidence="3 4" key="1">
    <citation type="journal article" date="2017" name="Antonie Van Leeuwenhoek">
        <title>Phylogenomic resolution of the bacterial genus Pantoea and its relationship with Erwinia and Tatumella.</title>
        <authorList>
            <person name="Palmer M."/>
            <person name="Steenkamp E.T."/>
            <person name="Coetzee M.P."/>
            <person name="Chan W.Y."/>
            <person name="van Zyl E."/>
            <person name="De Maayer P."/>
            <person name="Coutinho T.A."/>
            <person name="Blom J."/>
            <person name="Smits T.H."/>
            <person name="Duffy B."/>
            <person name="Venter S.N."/>
        </authorList>
    </citation>
    <scope>NUCLEOTIDE SEQUENCE [LARGE SCALE GENOMIC DNA]</scope>
    <source>
        <strain evidence="3 4">LMG 24534</strain>
    </source>
</reference>
<dbReference type="AlphaFoldDB" id="A0A1X1C0N6"/>
<evidence type="ECO:0000313" key="4">
    <source>
        <dbReference type="Proteomes" id="UP000193933"/>
    </source>
</evidence>
<name>A0A1X1C0N6_9GAMM</name>
<organism evidence="3 4">
    <name type="scientific">Pantoea conspicua</name>
    <dbReference type="NCBI Taxonomy" id="472705"/>
    <lineage>
        <taxon>Bacteria</taxon>
        <taxon>Pseudomonadati</taxon>
        <taxon>Pseudomonadota</taxon>
        <taxon>Gammaproteobacteria</taxon>
        <taxon>Enterobacterales</taxon>
        <taxon>Erwiniaceae</taxon>
        <taxon>Pantoea</taxon>
    </lineage>
</organism>
<accession>A0A1X1C0N6</accession>
<comment type="caution">
    <text evidence="3">The sequence shown here is derived from an EMBL/GenBank/DDBJ whole genome shotgun (WGS) entry which is preliminary data.</text>
</comment>
<dbReference type="EMBL" id="MLFN01000005">
    <property type="protein sequence ID" value="ORM55021.1"/>
    <property type="molecule type" value="Genomic_DNA"/>
</dbReference>
<keyword evidence="2" id="KW-0732">Signal</keyword>
<proteinExistence type="predicted"/>
<feature type="signal peptide" evidence="2">
    <location>
        <begin position="1"/>
        <end position="20"/>
    </location>
</feature>
<keyword evidence="4" id="KW-1185">Reference proteome</keyword>